<gene>
    <name evidence="1" type="ORF">M8H41_24080</name>
</gene>
<evidence type="ECO:0000313" key="2">
    <source>
        <dbReference type="Proteomes" id="UP001176021"/>
    </source>
</evidence>
<keyword evidence="2" id="KW-1185">Reference proteome</keyword>
<dbReference type="Proteomes" id="UP001176021">
    <property type="component" value="Unassembled WGS sequence"/>
</dbReference>
<comment type="caution">
    <text evidence="1">The sequence shown here is derived from an EMBL/GenBank/DDBJ whole genome shotgun (WGS) entry which is preliminary data.</text>
</comment>
<accession>A0ABT8R0R9</accession>
<sequence length="81" mass="9257">MAFTLIDAVTLWDKLQEKRPSTTPLSELKNEMAIALEDYKPNDVLEQTLRDIFERAGVAYPEKMHVLHIKTTLVTALSQLD</sequence>
<dbReference type="EMBL" id="JAMJEV010000035">
    <property type="protein sequence ID" value="MDO0825888.1"/>
    <property type="molecule type" value="Genomic_DNA"/>
</dbReference>
<reference evidence="1" key="1">
    <citation type="submission" date="2022-05" db="EMBL/GenBank/DDBJ databases">
        <title>Expanded diversity of anoxic marine methylotrophy in a Black Sea sulfate reducing microorganism.</title>
        <authorList>
            <person name="Fischer P.Q."/>
            <person name="Stams A.J.M."/>
            <person name="Villanueva L."/>
            <person name="Sousa D.Z."/>
        </authorList>
    </citation>
    <scope>NUCLEOTIDE SEQUENCE</scope>
    <source>
        <strain evidence="1">P130</strain>
    </source>
</reference>
<organism evidence="1 2">
    <name type="scientific">Desulfosporosinus nitroreducens</name>
    <dbReference type="NCBI Taxonomy" id="2018668"/>
    <lineage>
        <taxon>Bacteria</taxon>
        <taxon>Bacillati</taxon>
        <taxon>Bacillota</taxon>
        <taxon>Clostridia</taxon>
        <taxon>Eubacteriales</taxon>
        <taxon>Desulfitobacteriaceae</taxon>
        <taxon>Desulfosporosinus</taxon>
    </lineage>
</organism>
<name>A0ABT8R0R9_9FIRM</name>
<evidence type="ECO:0000313" key="1">
    <source>
        <dbReference type="EMBL" id="MDO0825888.1"/>
    </source>
</evidence>
<dbReference type="RefSeq" id="WP_302050293.1">
    <property type="nucleotide sequence ID" value="NZ_JAMJEV010000035.1"/>
</dbReference>
<proteinExistence type="predicted"/>
<protein>
    <submittedName>
        <fullName evidence="1">Uncharacterized protein</fullName>
    </submittedName>
</protein>